<keyword evidence="2" id="KW-1185">Reference proteome</keyword>
<dbReference type="EMBL" id="LT629772">
    <property type="protein sequence ID" value="SDS95819.1"/>
    <property type="molecule type" value="Genomic_DNA"/>
</dbReference>
<gene>
    <name evidence="1" type="ORF">SAMN04489812_3630</name>
</gene>
<evidence type="ECO:0000313" key="2">
    <source>
        <dbReference type="Proteomes" id="UP000199103"/>
    </source>
</evidence>
<evidence type="ECO:0000313" key="1">
    <source>
        <dbReference type="EMBL" id="SDS95819.1"/>
    </source>
</evidence>
<dbReference type="Proteomes" id="UP000199103">
    <property type="component" value="Chromosome I"/>
</dbReference>
<protein>
    <submittedName>
        <fullName evidence="1">Uncharacterized protein</fullName>
    </submittedName>
</protein>
<reference evidence="1 2" key="1">
    <citation type="submission" date="2016-10" db="EMBL/GenBank/DDBJ databases">
        <authorList>
            <person name="de Groot N.N."/>
        </authorList>
    </citation>
    <scope>NUCLEOTIDE SEQUENCE [LARGE SCALE GENOMIC DNA]</scope>
    <source>
        <strain evidence="1 2">DSM 21800</strain>
    </source>
</reference>
<accession>A0A1H1WI14</accession>
<sequence length="30" mass="3278">MPRRGDHLGGQGVVPLQIAWEGPCAARYQN</sequence>
<organism evidence="1 2">
    <name type="scientific">Microlunatus soli</name>
    <dbReference type="NCBI Taxonomy" id="630515"/>
    <lineage>
        <taxon>Bacteria</taxon>
        <taxon>Bacillati</taxon>
        <taxon>Actinomycetota</taxon>
        <taxon>Actinomycetes</taxon>
        <taxon>Propionibacteriales</taxon>
        <taxon>Propionibacteriaceae</taxon>
        <taxon>Microlunatus</taxon>
    </lineage>
</organism>
<dbReference type="AlphaFoldDB" id="A0A1H1WI14"/>
<proteinExistence type="predicted"/>
<name>A0A1H1WI14_9ACTN</name>